<keyword evidence="2" id="KW-0808">Transferase</keyword>
<dbReference type="Proteomes" id="UP001180020">
    <property type="component" value="Unassembled WGS sequence"/>
</dbReference>
<dbReference type="EMBL" id="JAUJYO010000003">
    <property type="protein sequence ID" value="KAK1320426.1"/>
    <property type="molecule type" value="Genomic_DNA"/>
</dbReference>
<evidence type="ECO:0000313" key="3">
    <source>
        <dbReference type="Proteomes" id="UP001180020"/>
    </source>
</evidence>
<protein>
    <submittedName>
        <fullName evidence="2">L-type lectin-domain containing receptor kinase IV.1</fullName>
    </submittedName>
</protein>
<accession>A0AAV9F3T5</accession>
<reference evidence="2" key="2">
    <citation type="submission" date="2023-06" db="EMBL/GenBank/DDBJ databases">
        <authorList>
            <person name="Ma L."/>
            <person name="Liu K.-W."/>
            <person name="Li Z."/>
            <person name="Hsiao Y.-Y."/>
            <person name="Qi Y."/>
            <person name="Fu T."/>
            <person name="Tang G."/>
            <person name="Zhang D."/>
            <person name="Sun W.-H."/>
            <person name="Liu D.-K."/>
            <person name="Li Y."/>
            <person name="Chen G.-Z."/>
            <person name="Liu X.-D."/>
            <person name="Liao X.-Y."/>
            <person name="Jiang Y.-T."/>
            <person name="Yu X."/>
            <person name="Hao Y."/>
            <person name="Huang J."/>
            <person name="Zhao X.-W."/>
            <person name="Ke S."/>
            <person name="Chen Y.-Y."/>
            <person name="Wu W.-L."/>
            <person name="Hsu J.-L."/>
            <person name="Lin Y.-F."/>
            <person name="Huang M.-D."/>
            <person name="Li C.-Y."/>
            <person name="Huang L."/>
            <person name="Wang Z.-W."/>
            <person name="Zhao X."/>
            <person name="Zhong W.-Y."/>
            <person name="Peng D.-H."/>
            <person name="Ahmad S."/>
            <person name="Lan S."/>
            <person name="Zhang J.-S."/>
            <person name="Tsai W.-C."/>
            <person name="Van De Peer Y."/>
            <person name="Liu Z.-J."/>
        </authorList>
    </citation>
    <scope>NUCLEOTIDE SEQUENCE</scope>
    <source>
        <strain evidence="2">CP</strain>
        <tissue evidence="2">Leaves</tissue>
    </source>
</reference>
<evidence type="ECO:0000313" key="2">
    <source>
        <dbReference type="EMBL" id="KAK1320426.1"/>
    </source>
</evidence>
<sequence>MVLRLGLMCSQSAPKARPTMRQVVHYLDGDEALPDVVLVFDDKDSSDNDDHFRRNQSRDQTVHRGHDVLVKGTKPDHARRAKAQLNRVGGEHSCGLDGHGSADRAGCGYSSG</sequence>
<keyword evidence="3" id="KW-1185">Reference proteome</keyword>
<gene>
    <name evidence="2" type="primary">LECRK41</name>
    <name evidence="2" type="ORF">QJS10_CPA03g01139</name>
</gene>
<organism evidence="2 3">
    <name type="scientific">Acorus calamus</name>
    <name type="common">Sweet flag</name>
    <dbReference type="NCBI Taxonomy" id="4465"/>
    <lineage>
        <taxon>Eukaryota</taxon>
        <taxon>Viridiplantae</taxon>
        <taxon>Streptophyta</taxon>
        <taxon>Embryophyta</taxon>
        <taxon>Tracheophyta</taxon>
        <taxon>Spermatophyta</taxon>
        <taxon>Magnoliopsida</taxon>
        <taxon>Liliopsida</taxon>
        <taxon>Acoraceae</taxon>
        <taxon>Acorus</taxon>
    </lineage>
</organism>
<keyword evidence="2" id="KW-0675">Receptor</keyword>
<reference evidence="2" key="1">
    <citation type="journal article" date="2023" name="Nat. Commun.">
        <title>Diploid and tetraploid genomes of Acorus and the evolution of monocots.</title>
        <authorList>
            <person name="Ma L."/>
            <person name="Liu K.W."/>
            <person name="Li Z."/>
            <person name="Hsiao Y.Y."/>
            <person name="Qi Y."/>
            <person name="Fu T."/>
            <person name="Tang G.D."/>
            <person name="Zhang D."/>
            <person name="Sun W.H."/>
            <person name="Liu D.K."/>
            <person name="Li Y."/>
            <person name="Chen G.Z."/>
            <person name="Liu X.D."/>
            <person name="Liao X.Y."/>
            <person name="Jiang Y.T."/>
            <person name="Yu X."/>
            <person name="Hao Y."/>
            <person name="Huang J."/>
            <person name="Zhao X.W."/>
            <person name="Ke S."/>
            <person name="Chen Y.Y."/>
            <person name="Wu W.L."/>
            <person name="Hsu J.L."/>
            <person name="Lin Y.F."/>
            <person name="Huang M.D."/>
            <person name="Li C.Y."/>
            <person name="Huang L."/>
            <person name="Wang Z.W."/>
            <person name="Zhao X."/>
            <person name="Zhong W.Y."/>
            <person name="Peng D.H."/>
            <person name="Ahmad S."/>
            <person name="Lan S."/>
            <person name="Zhang J.S."/>
            <person name="Tsai W.C."/>
            <person name="Van de Peer Y."/>
            <person name="Liu Z.J."/>
        </authorList>
    </citation>
    <scope>NUCLEOTIDE SEQUENCE</scope>
    <source>
        <strain evidence="2">CP</strain>
    </source>
</reference>
<dbReference type="GO" id="GO:0016301">
    <property type="term" value="F:kinase activity"/>
    <property type="evidence" value="ECO:0007669"/>
    <property type="project" value="UniProtKB-KW"/>
</dbReference>
<feature type="region of interest" description="Disordered" evidence="1">
    <location>
        <begin position="88"/>
        <end position="112"/>
    </location>
</feature>
<comment type="caution">
    <text evidence="2">The sequence shown here is derived from an EMBL/GenBank/DDBJ whole genome shotgun (WGS) entry which is preliminary data.</text>
</comment>
<proteinExistence type="predicted"/>
<evidence type="ECO:0000256" key="1">
    <source>
        <dbReference type="SAM" id="MobiDB-lite"/>
    </source>
</evidence>
<dbReference type="AlphaFoldDB" id="A0AAV9F3T5"/>
<keyword evidence="2" id="KW-0418">Kinase</keyword>
<name>A0AAV9F3T5_ACOCL</name>